<gene>
    <name evidence="1" type="ORF">S03H2_47386</name>
</gene>
<dbReference type="AlphaFoldDB" id="X1HP99"/>
<sequence>ILNEMLNEMVVTPSKKFKKQTAPRERKRGA</sequence>
<reference evidence="1" key="1">
    <citation type="journal article" date="2014" name="Front. Microbiol.">
        <title>High frequency of phylogenetically diverse reductive dehalogenase-homologous genes in deep subseafloor sedimentary metagenomes.</title>
        <authorList>
            <person name="Kawai M."/>
            <person name="Futagami T."/>
            <person name="Toyoda A."/>
            <person name="Takaki Y."/>
            <person name="Nishi S."/>
            <person name="Hori S."/>
            <person name="Arai W."/>
            <person name="Tsubouchi T."/>
            <person name="Morono Y."/>
            <person name="Uchiyama I."/>
            <person name="Ito T."/>
            <person name="Fujiyama A."/>
            <person name="Inagaki F."/>
            <person name="Takami H."/>
        </authorList>
    </citation>
    <scope>NUCLEOTIDE SEQUENCE</scope>
    <source>
        <strain evidence="1">Expedition CK06-06</strain>
    </source>
</reference>
<protein>
    <submittedName>
        <fullName evidence="1">Uncharacterized protein</fullName>
    </submittedName>
</protein>
<comment type="caution">
    <text evidence="1">The sequence shown here is derived from an EMBL/GenBank/DDBJ whole genome shotgun (WGS) entry which is preliminary data.</text>
</comment>
<accession>X1HP99</accession>
<organism evidence="1">
    <name type="scientific">marine sediment metagenome</name>
    <dbReference type="NCBI Taxonomy" id="412755"/>
    <lineage>
        <taxon>unclassified sequences</taxon>
        <taxon>metagenomes</taxon>
        <taxon>ecological metagenomes</taxon>
    </lineage>
</organism>
<evidence type="ECO:0000313" key="1">
    <source>
        <dbReference type="EMBL" id="GAH71322.1"/>
    </source>
</evidence>
<feature type="non-terminal residue" evidence="1">
    <location>
        <position position="1"/>
    </location>
</feature>
<dbReference type="EMBL" id="BARU01029815">
    <property type="protein sequence ID" value="GAH71322.1"/>
    <property type="molecule type" value="Genomic_DNA"/>
</dbReference>
<name>X1HP99_9ZZZZ</name>
<proteinExistence type="predicted"/>